<dbReference type="EMBL" id="PNIK01000013">
    <property type="protein sequence ID" value="PMP68818.1"/>
    <property type="molecule type" value="Genomic_DNA"/>
</dbReference>
<dbReference type="InterPro" id="IPR002880">
    <property type="entry name" value="Pyrv_Fd/Flavodoxin_OxRdtase_N"/>
</dbReference>
<evidence type="ECO:0000256" key="1">
    <source>
        <dbReference type="ARBA" id="ARBA00022723"/>
    </source>
</evidence>
<dbReference type="GO" id="GO:0030976">
    <property type="term" value="F:thiamine pyrophosphate binding"/>
    <property type="evidence" value="ECO:0007669"/>
    <property type="project" value="InterPro"/>
</dbReference>
<dbReference type="InterPro" id="IPR029061">
    <property type="entry name" value="THDP-binding"/>
</dbReference>
<feature type="binding site" evidence="6">
    <location>
        <position position="580"/>
    </location>
    <ligand>
        <name>[4Fe-4S] cluster</name>
        <dbReference type="ChEBI" id="CHEBI:49883"/>
        <label>2</label>
    </ligand>
</feature>
<sequence>MSERIYLSGNEAIAYGLIASGVRFLTGYPGTPSSEILPTAQKLKLRYKFKGFIDWAVNEKVALEMAFSASLCKIKSAVTMKQVGLNVAMDAFVNSAYIGPKAGFVVVVADDPGPYSSQTEQDSRIAAYFAKVPVFDPSSVEEAYHFAKKALELSEEFEIPVLLRTTTALSHGKADISIDNLKIEDQFQPNFKEELKNWEKEVSKLAATPKQRYLLHKALNEKLKAISERNKIRYFYEGDILILSSGMVFSYLRELIEEYNLQQKVTLGKVDIPYPLKKENFSKFKRIITVEETAPVIELFLNTEGRRNGIVPSEGELSPEVCENILAKIGLISEKKTVIIPPLKRPSLCPGCGHRIGLFAVKKVFGKKAIYTGDIGCYTLALNFGVTDTVFCMGAGVSFATGMKKVFDLSGKERMVIGIVGDSTFLHSGIPPLIDAYHYRVPILLIILDNETVGMTGNQKTPAHTKSYEGEPLNSVKIENIVKGIGIEFVKVVDSYEYKKTLAVLKGAKSYLLENKKSAVVILKHPCIYTKEGLEKNPKKPVKIVEEKCTGCKYCIVEFECPALIWDKDKEKVLIDKTLCINCGCCIYVCPKKAIIEVKDGACNTW</sequence>
<dbReference type="FunFam" id="3.40.50.970:FF:000039">
    <property type="entry name" value="Indolepyruvate oxidoreductase subunit IorA"/>
    <property type="match status" value="1"/>
</dbReference>
<keyword evidence="2 5" id="KW-0560">Oxidoreductase</keyword>
<evidence type="ECO:0000256" key="3">
    <source>
        <dbReference type="ARBA" id="ARBA00023004"/>
    </source>
</evidence>
<dbReference type="PANTHER" id="PTHR43710">
    <property type="entry name" value="2-HYDROXYACYL-COA LYASE"/>
    <property type="match status" value="1"/>
</dbReference>
<keyword evidence="4 5" id="KW-0411">Iron-sulfur</keyword>
<feature type="binding site" evidence="6">
    <location>
        <position position="583"/>
    </location>
    <ligand>
        <name>[4Fe-4S] cluster</name>
        <dbReference type="ChEBI" id="CHEBI:49883"/>
        <label>2</label>
    </ligand>
</feature>
<dbReference type="CDD" id="cd07034">
    <property type="entry name" value="TPP_PYR_PFOR_IOR-alpha_like"/>
    <property type="match status" value="1"/>
</dbReference>
<feature type="domain" description="4Fe-4S ferredoxin-type" evidence="7">
    <location>
        <begin position="571"/>
        <end position="601"/>
    </location>
</feature>
<dbReference type="PROSITE" id="PS00198">
    <property type="entry name" value="4FE4S_FER_1"/>
    <property type="match status" value="1"/>
</dbReference>
<dbReference type="Gene3D" id="3.40.50.970">
    <property type="match status" value="2"/>
</dbReference>
<dbReference type="SUPFAM" id="SSF54862">
    <property type="entry name" value="4Fe-4S ferredoxins"/>
    <property type="match status" value="1"/>
</dbReference>
<dbReference type="Pfam" id="PF02775">
    <property type="entry name" value="TPP_enzyme_C"/>
    <property type="match status" value="1"/>
</dbReference>
<keyword evidence="8" id="KW-0670">Pyruvate</keyword>
<dbReference type="InterPro" id="IPR045025">
    <property type="entry name" value="HACL1-like"/>
</dbReference>
<reference evidence="8 9" key="1">
    <citation type="submission" date="2018-01" db="EMBL/GenBank/DDBJ databases">
        <title>Metagenomic assembled genomes from two thermal pools in the Uzon Caldera, Kamchatka, Russia.</title>
        <authorList>
            <person name="Wilkins L."/>
            <person name="Ettinger C."/>
        </authorList>
    </citation>
    <scope>NUCLEOTIDE SEQUENCE [LARGE SCALE GENOMIC DNA]</scope>
    <source>
        <strain evidence="8">ZAV-08</strain>
    </source>
</reference>
<dbReference type="PANTHER" id="PTHR43710:SF7">
    <property type="entry name" value="INDOLEPYRUVATE OXIDOREDUCTASE SUBUNIT IORA"/>
    <property type="match status" value="1"/>
</dbReference>
<evidence type="ECO:0000256" key="4">
    <source>
        <dbReference type="ARBA" id="ARBA00023014"/>
    </source>
</evidence>
<comment type="catalytic activity">
    <reaction evidence="5">
        <text>indole-3-pyruvate + 2 oxidized [2Fe-2S]-[ferredoxin] + CoA = (indol-3-yl)acetyl-CoA + 2 reduced [2Fe-2S]-[ferredoxin] + CO2 + H(+)</text>
        <dbReference type="Rhea" id="RHEA:12645"/>
        <dbReference type="Rhea" id="RHEA-COMP:10000"/>
        <dbReference type="Rhea" id="RHEA-COMP:10001"/>
        <dbReference type="ChEBI" id="CHEBI:15378"/>
        <dbReference type="ChEBI" id="CHEBI:16526"/>
        <dbReference type="ChEBI" id="CHEBI:17640"/>
        <dbReference type="ChEBI" id="CHEBI:33737"/>
        <dbReference type="ChEBI" id="CHEBI:33738"/>
        <dbReference type="ChEBI" id="CHEBI:57271"/>
        <dbReference type="ChEBI" id="CHEBI:57287"/>
        <dbReference type="EC" id="1.2.7.8"/>
    </reaction>
</comment>
<feature type="binding site" evidence="6">
    <location>
        <position position="555"/>
    </location>
    <ligand>
        <name>[4Fe-4S] cluster</name>
        <dbReference type="ChEBI" id="CHEBI:49883"/>
        <label>1</label>
    </ligand>
</feature>
<proteinExistence type="predicted"/>
<dbReference type="SUPFAM" id="SSF52518">
    <property type="entry name" value="Thiamin diphosphate-binding fold (THDP-binding)"/>
    <property type="match status" value="2"/>
</dbReference>
<dbReference type="EC" id="1.2.7.8" evidence="5"/>
<evidence type="ECO:0000313" key="8">
    <source>
        <dbReference type="EMBL" id="PMP68818.1"/>
    </source>
</evidence>
<accession>A0A2N7PQF8</accession>
<dbReference type="GO" id="GO:0043805">
    <property type="term" value="F:indolepyruvate ferredoxin oxidoreductase activity"/>
    <property type="evidence" value="ECO:0007669"/>
    <property type="project" value="UniProtKB-UniRule"/>
</dbReference>
<feature type="binding site" evidence="6">
    <location>
        <position position="552"/>
    </location>
    <ligand>
        <name>[4Fe-4S] cluster</name>
        <dbReference type="ChEBI" id="CHEBI:49883"/>
        <label>1</label>
    </ligand>
</feature>
<feature type="binding site" evidence="6">
    <location>
        <position position="586"/>
    </location>
    <ligand>
        <name>[4Fe-4S] cluster</name>
        <dbReference type="ChEBI" id="CHEBI:49883"/>
        <label>2</label>
    </ligand>
</feature>
<dbReference type="Proteomes" id="UP000235460">
    <property type="component" value="Unassembled WGS sequence"/>
</dbReference>
<evidence type="ECO:0000256" key="5">
    <source>
        <dbReference type="PIRNR" id="PIRNR006439"/>
    </source>
</evidence>
<evidence type="ECO:0000256" key="2">
    <source>
        <dbReference type="ARBA" id="ARBA00023002"/>
    </source>
</evidence>
<comment type="cofactor">
    <cofactor evidence="5 6">
        <name>[4Fe-4S] cluster</name>
        <dbReference type="ChEBI" id="CHEBI:49883"/>
    </cofactor>
    <text evidence="5 6">Binds 2 [4Fe-4S] clusters. In this family the first cluster has a non-standard and varying [4Fe-4S] binding motif CX(2)CX(2)CX(4-5)CP.</text>
</comment>
<organism evidence="8 9">
    <name type="scientific">Thermodesulfobacterium geofontis</name>
    <dbReference type="NCBI Taxonomy" id="1295609"/>
    <lineage>
        <taxon>Bacteria</taxon>
        <taxon>Pseudomonadati</taxon>
        <taxon>Thermodesulfobacteriota</taxon>
        <taxon>Thermodesulfobacteria</taxon>
        <taxon>Thermodesulfobacteriales</taxon>
        <taxon>Thermodesulfobacteriaceae</taxon>
        <taxon>Thermodesulfobacterium</taxon>
    </lineage>
</organism>
<dbReference type="Pfam" id="PF01855">
    <property type="entry name" value="POR_N"/>
    <property type="match status" value="1"/>
</dbReference>
<keyword evidence="3 5" id="KW-0408">Iron</keyword>
<comment type="caution">
    <text evidence="8">The sequence shown here is derived from an EMBL/GenBank/DDBJ whole genome shotgun (WGS) entry which is preliminary data.</text>
</comment>
<dbReference type="InterPro" id="IPR011766">
    <property type="entry name" value="TPP_enzyme_TPP-bd"/>
</dbReference>
<dbReference type="GO" id="GO:0044281">
    <property type="term" value="P:small molecule metabolic process"/>
    <property type="evidence" value="ECO:0007669"/>
    <property type="project" value="UniProtKB-ARBA"/>
</dbReference>
<dbReference type="InterPro" id="IPR017721">
    <property type="entry name" value="IorA"/>
</dbReference>
<feature type="binding site" evidence="6">
    <location>
        <position position="549"/>
    </location>
    <ligand>
        <name>[4Fe-4S] cluster</name>
        <dbReference type="ChEBI" id="CHEBI:49883"/>
        <label>1</label>
    </ligand>
</feature>
<protein>
    <recommendedName>
        <fullName evidence="5">Indolepyruvate oxidoreductase subunit IorA</fullName>
        <shortName evidence="5">IOR</shortName>
        <ecNumber evidence="5">1.2.7.8</ecNumber>
    </recommendedName>
    <alternativeName>
        <fullName evidence="5">Indolepyruvate ferredoxin oxidoreductase subunit alpha</fullName>
    </alternativeName>
</protein>
<dbReference type="GO" id="GO:0046872">
    <property type="term" value="F:metal ion binding"/>
    <property type="evidence" value="ECO:0007669"/>
    <property type="project" value="UniProtKB-UniRule"/>
</dbReference>
<evidence type="ECO:0000256" key="6">
    <source>
        <dbReference type="PIRSR" id="PIRSR006439-50"/>
    </source>
</evidence>
<evidence type="ECO:0000313" key="9">
    <source>
        <dbReference type="Proteomes" id="UP000235460"/>
    </source>
</evidence>
<dbReference type="PROSITE" id="PS51379">
    <property type="entry name" value="4FE4S_FER_2"/>
    <property type="match status" value="2"/>
</dbReference>
<dbReference type="InterPro" id="IPR017900">
    <property type="entry name" value="4Fe4S_Fe_S_CS"/>
</dbReference>
<dbReference type="InterPro" id="IPR017896">
    <property type="entry name" value="4Fe4S_Fe-S-bd"/>
</dbReference>
<gene>
    <name evidence="8" type="ORF">C0190_00910</name>
</gene>
<dbReference type="Gene3D" id="3.30.70.20">
    <property type="match status" value="1"/>
</dbReference>
<keyword evidence="5 6" id="KW-0004">4Fe-4S</keyword>
<dbReference type="CDD" id="cd02008">
    <property type="entry name" value="TPP_IOR_alpha"/>
    <property type="match status" value="1"/>
</dbReference>
<keyword evidence="5" id="KW-0813">Transport</keyword>
<dbReference type="PIRSF" id="PIRSF006439">
    <property type="entry name" value="Indolepyruvate_ferr_oxidored"/>
    <property type="match status" value="1"/>
</dbReference>
<dbReference type="AlphaFoldDB" id="A0A2N7PQF8"/>
<comment type="function">
    <text evidence="5">Catalyzes the ferredoxin-dependent oxidative decarboxylation of arylpyruvates.</text>
</comment>
<feature type="domain" description="4Fe-4S ferredoxin-type" evidence="7">
    <location>
        <begin position="540"/>
        <end position="569"/>
    </location>
</feature>
<dbReference type="GO" id="GO:0051539">
    <property type="term" value="F:4 iron, 4 sulfur cluster binding"/>
    <property type="evidence" value="ECO:0007669"/>
    <property type="project" value="UniProtKB-UniRule"/>
</dbReference>
<evidence type="ECO:0000259" key="7">
    <source>
        <dbReference type="PROSITE" id="PS51379"/>
    </source>
</evidence>
<keyword evidence="5" id="KW-0249">Electron transport</keyword>
<name>A0A2N7PQF8_9BACT</name>
<feature type="binding site" evidence="6">
    <location>
        <position position="590"/>
    </location>
    <ligand>
        <name>[4Fe-4S] cluster</name>
        <dbReference type="ChEBI" id="CHEBI:49883"/>
        <label>1</label>
    </ligand>
</feature>
<feature type="binding site" evidence="6">
    <location>
        <position position="561"/>
    </location>
    <ligand>
        <name>[4Fe-4S] cluster</name>
        <dbReference type="ChEBI" id="CHEBI:49883"/>
        <label>2</label>
    </ligand>
</feature>
<keyword evidence="1 5" id="KW-0479">Metal-binding</keyword>